<dbReference type="InterPro" id="IPR000917">
    <property type="entry name" value="Sulfatase_N"/>
</dbReference>
<feature type="signal peptide" evidence="8">
    <location>
        <begin position="1"/>
        <end position="19"/>
    </location>
</feature>
<organism evidence="10 11">
    <name type="scientific">Haloferula rosea</name>
    <dbReference type="NCBI Taxonomy" id="490093"/>
    <lineage>
        <taxon>Bacteria</taxon>
        <taxon>Pseudomonadati</taxon>
        <taxon>Verrucomicrobiota</taxon>
        <taxon>Verrucomicrobiia</taxon>
        <taxon>Verrucomicrobiales</taxon>
        <taxon>Verrucomicrobiaceae</taxon>
        <taxon>Haloferula</taxon>
    </lineage>
</organism>
<keyword evidence="5" id="KW-0378">Hydrolase</keyword>
<protein>
    <submittedName>
        <fullName evidence="10">Sulfatase</fullName>
    </submittedName>
</protein>
<dbReference type="PANTHER" id="PTHR45953:SF1">
    <property type="entry name" value="IDURONATE 2-SULFATASE"/>
    <property type="match status" value="1"/>
</dbReference>
<dbReference type="InterPro" id="IPR035874">
    <property type="entry name" value="IDS"/>
</dbReference>
<keyword evidence="4 8" id="KW-0732">Signal</keyword>
<feature type="domain" description="Sulfatase N-terminal" evidence="9">
    <location>
        <begin position="25"/>
        <end position="388"/>
    </location>
</feature>
<dbReference type="Proteomes" id="UP000658278">
    <property type="component" value="Unassembled WGS sequence"/>
</dbReference>
<evidence type="ECO:0000313" key="10">
    <source>
        <dbReference type="EMBL" id="MBK1828714.1"/>
    </source>
</evidence>
<dbReference type="PANTHER" id="PTHR45953">
    <property type="entry name" value="IDURONATE 2-SULFATASE"/>
    <property type="match status" value="1"/>
</dbReference>
<evidence type="ECO:0000256" key="2">
    <source>
        <dbReference type="ARBA" id="ARBA00008779"/>
    </source>
</evidence>
<dbReference type="EMBL" id="JAENII010000016">
    <property type="protein sequence ID" value="MBK1828714.1"/>
    <property type="molecule type" value="Genomic_DNA"/>
</dbReference>
<dbReference type="CDD" id="cd16030">
    <property type="entry name" value="iduronate-2-sulfatase"/>
    <property type="match status" value="1"/>
</dbReference>
<dbReference type="GO" id="GO:0046872">
    <property type="term" value="F:metal ion binding"/>
    <property type="evidence" value="ECO:0007669"/>
    <property type="project" value="UniProtKB-KW"/>
</dbReference>
<keyword evidence="3" id="KW-0479">Metal-binding</keyword>
<gene>
    <name evidence="10" type="ORF">JIN81_16895</name>
</gene>
<comment type="similarity">
    <text evidence="2">Belongs to the sulfatase family.</text>
</comment>
<dbReference type="RefSeq" id="WP_200282678.1">
    <property type="nucleotide sequence ID" value="NZ_JAENII010000016.1"/>
</dbReference>
<sequence length="497" mass="55647">MLRFILPLWLVLSGIIANAADRRDHVLLITIDDLNDWVGCLSEKDSPSKGGQLTGEGHPQASTPHLDRLAKRGVLFTNAHCQAPICRPSRTSFMSGLRPTTSGIYGNGPKYDADGKHVPGQDLPWLTRRFEDAGYHVFTAGKILHASQNKVLGGTECFKTNQGPFPPQKLGVPKKITPNSIWDLGAYPESPERYTDLRIARWTAEHIRKPLAAEDKPRFMALGFYNPHLPLFAPRKWFDEAPKKEDVLLGARRAGDLDDLPAIAKRIASRVSFQECADWSLRSEDNLRSLTQAYLACTSAMDDALGEVIDALDESDMAEHTWIVVLSDHGWHLGEKNHIAKQTLWTRSTRVPLIVVPPKHLEDTPRGVRCNRPAELLDVYPTLIQAGGLDARPSDNLLDGLSLIPWIANPAAQKDRPAITTIYAHNHSIVGDRYRYTRYADGSEELYDRQKDPHEFDNLIPRIENDEALQGVVKTLSSWIPKEEAGKPDLVDDRIER</sequence>
<evidence type="ECO:0000256" key="6">
    <source>
        <dbReference type="ARBA" id="ARBA00022837"/>
    </source>
</evidence>
<evidence type="ECO:0000313" key="11">
    <source>
        <dbReference type="Proteomes" id="UP000658278"/>
    </source>
</evidence>
<reference evidence="10" key="1">
    <citation type="submission" date="2021-01" db="EMBL/GenBank/DDBJ databases">
        <title>Modified the classification status of verrucomicrobia.</title>
        <authorList>
            <person name="Feng X."/>
        </authorList>
    </citation>
    <scope>NUCLEOTIDE SEQUENCE</scope>
    <source>
        <strain evidence="10">KCTC 22201</strain>
    </source>
</reference>
<evidence type="ECO:0000256" key="7">
    <source>
        <dbReference type="SAM" id="MobiDB-lite"/>
    </source>
</evidence>
<name>A0A934RGG0_9BACT</name>
<keyword evidence="6" id="KW-0106">Calcium</keyword>
<dbReference type="InterPro" id="IPR017850">
    <property type="entry name" value="Alkaline_phosphatase_core_sf"/>
</dbReference>
<comment type="cofactor">
    <cofactor evidence="1">
        <name>Ca(2+)</name>
        <dbReference type="ChEBI" id="CHEBI:29108"/>
    </cofactor>
</comment>
<feature type="region of interest" description="Disordered" evidence="7">
    <location>
        <begin position="45"/>
        <end position="64"/>
    </location>
</feature>
<dbReference type="AlphaFoldDB" id="A0A934RGG0"/>
<dbReference type="GO" id="GO:0005737">
    <property type="term" value="C:cytoplasm"/>
    <property type="evidence" value="ECO:0007669"/>
    <property type="project" value="TreeGrafter"/>
</dbReference>
<feature type="chain" id="PRO_5037727060" evidence="8">
    <location>
        <begin position="20"/>
        <end position="497"/>
    </location>
</feature>
<dbReference type="Gene3D" id="3.40.720.10">
    <property type="entry name" value="Alkaline Phosphatase, subunit A"/>
    <property type="match status" value="1"/>
</dbReference>
<evidence type="ECO:0000256" key="4">
    <source>
        <dbReference type="ARBA" id="ARBA00022729"/>
    </source>
</evidence>
<dbReference type="SUPFAM" id="SSF53649">
    <property type="entry name" value="Alkaline phosphatase-like"/>
    <property type="match status" value="1"/>
</dbReference>
<evidence type="ECO:0000256" key="5">
    <source>
        <dbReference type="ARBA" id="ARBA00022801"/>
    </source>
</evidence>
<evidence type="ECO:0000256" key="1">
    <source>
        <dbReference type="ARBA" id="ARBA00001913"/>
    </source>
</evidence>
<proteinExistence type="inferred from homology"/>
<evidence type="ECO:0000256" key="3">
    <source>
        <dbReference type="ARBA" id="ARBA00022723"/>
    </source>
</evidence>
<dbReference type="GO" id="GO:0004423">
    <property type="term" value="F:iduronate-2-sulfatase activity"/>
    <property type="evidence" value="ECO:0007669"/>
    <property type="project" value="InterPro"/>
</dbReference>
<dbReference type="Pfam" id="PF00884">
    <property type="entry name" value="Sulfatase"/>
    <property type="match status" value="1"/>
</dbReference>
<evidence type="ECO:0000256" key="8">
    <source>
        <dbReference type="SAM" id="SignalP"/>
    </source>
</evidence>
<comment type="caution">
    <text evidence="10">The sequence shown here is derived from an EMBL/GenBank/DDBJ whole genome shotgun (WGS) entry which is preliminary data.</text>
</comment>
<keyword evidence="11" id="KW-1185">Reference proteome</keyword>
<evidence type="ECO:0000259" key="9">
    <source>
        <dbReference type="Pfam" id="PF00884"/>
    </source>
</evidence>
<accession>A0A934RGG0</accession>